<dbReference type="OrthoDB" id="5758646at2"/>
<dbReference type="InterPro" id="IPR031593">
    <property type="entry name" value="Porin_7"/>
</dbReference>
<dbReference type="Proteomes" id="UP000198658">
    <property type="component" value="Unassembled WGS sequence"/>
</dbReference>
<dbReference type="AlphaFoldDB" id="A0A1H3Z0M1"/>
<dbReference type="Pfam" id="PF16956">
    <property type="entry name" value="Porin_7"/>
    <property type="match status" value="1"/>
</dbReference>
<keyword evidence="3" id="KW-1185">Reference proteome</keyword>
<organism evidence="2 3">
    <name type="scientific">Microbulbifer marinus</name>
    <dbReference type="NCBI Taxonomy" id="658218"/>
    <lineage>
        <taxon>Bacteria</taxon>
        <taxon>Pseudomonadati</taxon>
        <taxon>Pseudomonadota</taxon>
        <taxon>Gammaproteobacteria</taxon>
        <taxon>Cellvibrionales</taxon>
        <taxon>Microbulbiferaceae</taxon>
        <taxon>Microbulbifer</taxon>
    </lineage>
</organism>
<dbReference type="RefSeq" id="WP_139304859.1">
    <property type="nucleotide sequence ID" value="NZ_FNQO01000002.1"/>
</dbReference>
<protein>
    <submittedName>
        <fullName evidence="2">Putative general porin</fullName>
    </submittedName>
</protein>
<feature type="signal peptide" evidence="1">
    <location>
        <begin position="1"/>
        <end position="19"/>
    </location>
</feature>
<dbReference type="EMBL" id="FNQO01000002">
    <property type="protein sequence ID" value="SEA16978.1"/>
    <property type="molecule type" value="Genomic_DNA"/>
</dbReference>
<proteinExistence type="predicted"/>
<feature type="chain" id="PRO_5011592997" evidence="1">
    <location>
        <begin position="20"/>
        <end position="267"/>
    </location>
</feature>
<accession>A0A1H3Z0M1</accession>
<name>A0A1H3Z0M1_9GAMM</name>
<sequence>MKFKFAALPLMLLSATAAAEQYTSITEAEYIQADTGFTDIDQFLIGSTYYFAPKETLGPLKEFEYINKVTNIFGGYSYADSDFGDSDSLVVGGEYFAANGFVVGGAMVESDGADMVSASLGYLFTPNFLMSLEAVDVEDADNQLFVNARYNHQLNGTDYIGFDVSVDDDLDSKTVSSKYFTQFAGGQYLAAEVSVNDTDNTDLFWAGNVEFYFNQNSSVGFGYDDADSYELNATHFFNRNVAAKVAYGSNTEFDDVDVFSLGLTVQL</sequence>
<dbReference type="Gene3D" id="2.40.160.10">
    <property type="entry name" value="Porin"/>
    <property type="match status" value="1"/>
</dbReference>
<evidence type="ECO:0000313" key="2">
    <source>
        <dbReference type="EMBL" id="SEA16978.1"/>
    </source>
</evidence>
<evidence type="ECO:0000313" key="3">
    <source>
        <dbReference type="Proteomes" id="UP000198658"/>
    </source>
</evidence>
<dbReference type="InterPro" id="IPR023614">
    <property type="entry name" value="Porin_dom_sf"/>
</dbReference>
<reference evidence="3" key="1">
    <citation type="submission" date="2016-10" db="EMBL/GenBank/DDBJ databases">
        <authorList>
            <person name="Varghese N."/>
            <person name="Submissions S."/>
        </authorList>
    </citation>
    <scope>NUCLEOTIDE SEQUENCE [LARGE SCALE GENOMIC DNA]</scope>
    <source>
        <strain evidence="3">CGMCC 1.10657</strain>
    </source>
</reference>
<gene>
    <name evidence="2" type="ORF">SAMN05216562_2089</name>
</gene>
<keyword evidence="1" id="KW-0732">Signal</keyword>
<evidence type="ECO:0000256" key="1">
    <source>
        <dbReference type="SAM" id="SignalP"/>
    </source>
</evidence>